<dbReference type="Proteomes" id="UP000008311">
    <property type="component" value="Unassembled WGS sequence"/>
</dbReference>
<evidence type="ECO:0000256" key="1">
    <source>
        <dbReference type="ARBA" id="ARBA00005771"/>
    </source>
</evidence>
<dbReference type="AlphaFoldDB" id="B9RL96"/>
<evidence type="ECO:0000313" key="5">
    <source>
        <dbReference type="EMBL" id="EEF47621.1"/>
    </source>
</evidence>
<dbReference type="InParanoid" id="B9RL96"/>
<dbReference type="InterPro" id="IPR027417">
    <property type="entry name" value="P-loop_NTPase"/>
</dbReference>
<evidence type="ECO:0000256" key="2">
    <source>
        <dbReference type="ARBA" id="ARBA00022679"/>
    </source>
</evidence>
<keyword evidence="2 3" id="KW-0808">Transferase</keyword>
<name>B9RL96_RICCO</name>
<feature type="domain" description="Sulfotransferase" evidence="4">
    <location>
        <begin position="84"/>
        <end position="164"/>
    </location>
</feature>
<accession>B9RL96</accession>
<dbReference type="SUPFAM" id="SSF52540">
    <property type="entry name" value="P-loop containing nucleoside triphosphate hydrolases"/>
    <property type="match status" value="1"/>
</dbReference>
<organism evidence="5 6">
    <name type="scientific">Ricinus communis</name>
    <name type="common">Castor bean</name>
    <dbReference type="NCBI Taxonomy" id="3988"/>
    <lineage>
        <taxon>Eukaryota</taxon>
        <taxon>Viridiplantae</taxon>
        <taxon>Streptophyta</taxon>
        <taxon>Embryophyta</taxon>
        <taxon>Tracheophyta</taxon>
        <taxon>Spermatophyta</taxon>
        <taxon>Magnoliopsida</taxon>
        <taxon>eudicotyledons</taxon>
        <taxon>Gunneridae</taxon>
        <taxon>Pentapetalae</taxon>
        <taxon>rosids</taxon>
        <taxon>fabids</taxon>
        <taxon>Malpighiales</taxon>
        <taxon>Euphorbiaceae</taxon>
        <taxon>Acalyphoideae</taxon>
        <taxon>Acalypheae</taxon>
        <taxon>Ricinus</taxon>
    </lineage>
</organism>
<evidence type="ECO:0000256" key="3">
    <source>
        <dbReference type="RuleBase" id="RU361155"/>
    </source>
</evidence>
<sequence length="165" mass="19132">MVGCLALSNRDSRDCPKHSHLSMMTRKEDHKFPCLKTKYSELISTLLTRNDWKFMHLHQYQGHWYFTVYLETMLAAQEKFQAQPHDIILCTYPKTGTTWLKALAFAITTRYRYSISESPLLTSTPHDCVPFLEIEMGTKESCARYPENPLVATHIPYNSLPTSII</sequence>
<dbReference type="EMBL" id="EQ973788">
    <property type="protein sequence ID" value="EEF47621.1"/>
    <property type="molecule type" value="Genomic_DNA"/>
</dbReference>
<dbReference type="Pfam" id="PF00685">
    <property type="entry name" value="Sulfotransfer_1"/>
    <property type="match status" value="1"/>
</dbReference>
<reference evidence="6" key="1">
    <citation type="journal article" date="2010" name="Nat. Biotechnol.">
        <title>Draft genome sequence of the oilseed species Ricinus communis.</title>
        <authorList>
            <person name="Chan A.P."/>
            <person name="Crabtree J."/>
            <person name="Zhao Q."/>
            <person name="Lorenzi H."/>
            <person name="Orvis J."/>
            <person name="Puiu D."/>
            <person name="Melake-Berhan A."/>
            <person name="Jones K.M."/>
            <person name="Redman J."/>
            <person name="Chen G."/>
            <person name="Cahoon E.B."/>
            <person name="Gedil M."/>
            <person name="Stanke M."/>
            <person name="Haas B.J."/>
            <person name="Wortman J.R."/>
            <person name="Fraser-Liggett C.M."/>
            <person name="Ravel J."/>
            <person name="Rabinowicz P.D."/>
        </authorList>
    </citation>
    <scope>NUCLEOTIDE SEQUENCE [LARGE SCALE GENOMIC DNA]</scope>
    <source>
        <strain evidence="6">cv. Hale</strain>
    </source>
</reference>
<dbReference type="PANTHER" id="PTHR11783">
    <property type="entry name" value="SULFOTRANSFERASE SULT"/>
    <property type="match status" value="1"/>
</dbReference>
<dbReference type="GO" id="GO:0008146">
    <property type="term" value="F:sulfotransferase activity"/>
    <property type="evidence" value="ECO:0007669"/>
    <property type="project" value="InterPro"/>
</dbReference>
<evidence type="ECO:0000313" key="6">
    <source>
        <dbReference type="Proteomes" id="UP000008311"/>
    </source>
</evidence>
<dbReference type="eggNOG" id="KOG1584">
    <property type="taxonomic scope" value="Eukaryota"/>
</dbReference>
<proteinExistence type="inferred from homology"/>
<dbReference type="InterPro" id="IPR000863">
    <property type="entry name" value="Sulfotransferase_dom"/>
</dbReference>
<keyword evidence="6" id="KW-1185">Reference proteome</keyword>
<dbReference type="Gene3D" id="3.40.50.300">
    <property type="entry name" value="P-loop containing nucleotide triphosphate hydrolases"/>
    <property type="match status" value="1"/>
</dbReference>
<dbReference type="EC" id="2.8.2.-" evidence="3"/>
<protein>
    <recommendedName>
        <fullName evidence="3">Sulfotransferase</fullName>
        <ecNumber evidence="3">2.8.2.-</ecNumber>
    </recommendedName>
</protein>
<gene>
    <name evidence="5" type="ORF">RCOM_1463680</name>
</gene>
<evidence type="ECO:0000259" key="4">
    <source>
        <dbReference type="Pfam" id="PF00685"/>
    </source>
</evidence>
<comment type="similarity">
    <text evidence="1 3">Belongs to the sulfotransferase 1 family.</text>
</comment>